<dbReference type="Gene3D" id="3.40.50.1820">
    <property type="entry name" value="alpha/beta hydrolase"/>
    <property type="match status" value="1"/>
</dbReference>
<keyword evidence="3" id="KW-1185">Reference proteome</keyword>
<organism evidence="2 3">
    <name type="scientific">Paludibaculum fermentans</name>
    <dbReference type="NCBI Taxonomy" id="1473598"/>
    <lineage>
        <taxon>Bacteria</taxon>
        <taxon>Pseudomonadati</taxon>
        <taxon>Acidobacteriota</taxon>
        <taxon>Terriglobia</taxon>
        <taxon>Bryobacterales</taxon>
        <taxon>Bryobacteraceae</taxon>
        <taxon>Paludibaculum</taxon>
    </lineage>
</organism>
<reference evidence="2 3" key="1">
    <citation type="submission" date="2020-10" db="EMBL/GenBank/DDBJ databases">
        <title>Complete genome sequence of Paludibaculum fermentans P105T, a facultatively anaerobic acidobacterium capable of dissimilatory Fe(III) reduction.</title>
        <authorList>
            <person name="Dedysh S.N."/>
            <person name="Beletsky A.V."/>
            <person name="Kulichevskaya I.S."/>
            <person name="Mardanov A.V."/>
            <person name="Ravin N.V."/>
        </authorList>
    </citation>
    <scope>NUCLEOTIDE SEQUENCE [LARGE SCALE GENOMIC DNA]</scope>
    <source>
        <strain evidence="2 3">P105</strain>
    </source>
</reference>
<keyword evidence="1 2" id="KW-0378">Hydrolase</keyword>
<sequence>MNSILYLHGFASSPQSRKARVFHQHFAARGVELLVPDLAEGGFRNLTITGQLAIIERTAAGRPVSIIGSSMGGYLAALYASRHPEVEKTVLLAPAFGFGRLWSEKLGAAAMEAWQRTGVIETMNYAEGGLAELGWQLMEDALRYEDEPALTQPTLIYHGVHDDVVPVGVSRSFVRTRTCAELREVDSDHELANVVDEIWNGIVLFLGL</sequence>
<protein>
    <submittedName>
        <fullName evidence="2">Alpha/beta fold hydrolase</fullName>
    </submittedName>
</protein>
<dbReference type="PANTHER" id="PTHR16138">
    <property type="entry name" value="MYCOPHENOLIC ACID ACYL-GLUCURONIDE ESTERASE, MITOCHONDRIAL"/>
    <property type="match status" value="1"/>
</dbReference>
<dbReference type="KEGG" id="pfer:IRI77_35985"/>
<dbReference type="InterPro" id="IPR052382">
    <property type="entry name" value="ABHD10_acyl-thioesterase"/>
</dbReference>
<dbReference type="EMBL" id="CP063849">
    <property type="protein sequence ID" value="QOY88079.1"/>
    <property type="molecule type" value="Genomic_DNA"/>
</dbReference>
<dbReference type="InterPro" id="IPR029058">
    <property type="entry name" value="AB_hydrolase_fold"/>
</dbReference>
<gene>
    <name evidence="2" type="ORF">IRI77_35985</name>
</gene>
<evidence type="ECO:0000313" key="2">
    <source>
        <dbReference type="EMBL" id="QOY88079.1"/>
    </source>
</evidence>
<dbReference type="RefSeq" id="WP_194449742.1">
    <property type="nucleotide sequence ID" value="NZ_CP063849.1"/>
</dbReference>
<name>A0A7S7NRU5_PALFE</name>
<dbReference type="InterPro" id="IPR008886">
    <property type="entry name" value="UPF0227/Esterase_YqiA"/>
</dbReference>
<accession>A0A7S7NRU5</accession>
<evidence type="ECO:0000256" key="1">
    <source>
        <dbReference type="ARBA" id="ARBA00022801"/>
    </source>
</evidence>
<dbReference type="AlphaFoldDB" id="A0A7S7NRU5"/>
<dbReference type="SUPFAM" id="SSF53474">
    <property type="entry name" value="alpha/beta-Hydrolases"/>
    <property type="match status" value="1"/>
</dbReference>
<dbReference type="Proteomes" id="UP000593892">
    <property type="component" value="Chromosome"/>
</dbReference>
<dbReference type="Pfam" id="PF05728">
    <property type="entry name" value="UPF0227"/>
    <property type="match status" value="1"/>
</dbReference>
<dbReference type="GO" id="GO:0004553">
    <property type="term" value="F:hydrolase activity, hydrolyzing O-glycosyl compounds"/>
    <property type="evidence" value="ECO:0007669"/>
    <property type="project" value="TreeGrafter"/>
</dbReference>
<evidence type="ECO:0000313" key="3">
    <source>
        <dbReference type="Proteomes" id="UP000593892"/>
    </source>
</evidence>
<proteinExistence type="predicted"/>
<dbReference type="PANTHER" id="PTHR16138:SF7">
    <property type="entry name" value="PALMITOYL-PROTEIN THIOESTERASE ABHD10, MITOCHONDRIAL"/>
    <property type="match status" value="1"/>
</dbReference>